<keyword evidence="1" id="KW-1133">Transmembrane helix</keyword>
<dbReference type="Gene3D" id="1.10.101.10">
    <property type="entry name" value="PGBD-like superfamily/PGBD"/>
    <property type="match status" value="1"/>
</dbReference>
<keyword evidence="1" id="KW-0472">Membrane</keyword>
<name>A0ABN2Y402_9ACTN</name>
<dbReference type="Pfam" id="PF01471">
    <property type="entry name" value="PG_binding_1"/>
    <property type="match status" value="1"/>
</dbReference>
<accession>A0ABN2Y402</accession>
<dbReference type="EMBL" id="BAAAPF010000058">
    <property type="protein sequence ID" value="GAA2121344.1"/>
    <property type="molecule type" value="Genomic_DNA"/>
</dbReference>
<gene>
    <name evidence="3" type="ORF">GCM10009802_24620</name>
</gene>
<evidence type="ECO:0000256" key="1">
    <source>
        <dbReference type="SAM" id="Phobius"/>
    </source>
</evidence>
<feature type="transmembrane region" description="Helical" evidence="1">
    <location>
        <begin position="69"/>
        <end position="93"/>
    </location>
</feature>
<dbReference type="Proteomes" id="UP001500443">
    <property type="component" value="Unassembled WGS sequence"/>
</dbReference>
<sequence length="214" mass="22762">MAFPPREAVAAAARVGGEDPTRLLVLYEIAAERWEQRGEVVVTGVPRDPPEAAAHPPAERQPYGRGMRAVVVAGAGVLVLSVSAVLVLAVQLAETRAALARERADSAAAGGPARVSESLVPVVYSCRLKQRDGRWYAGLSRTTDTLLAYTHTGPEVAEAQCLLRRAGSRPGAVDGVFGPRTQRAVQRVQTRHGLVVDGVIGPHTWKALREVAPE</sequence>
<evidence type="ECO:0000259" key="2">
    <source>
        <dbReference type="Pfam" id="PF01471"/>
    </source>
</evidence>
<dbReference type="SUPFAM" id="SSF47090">
    <property type="entry name" value="PGBD-like"/>
    <property type="match status" value="1"/>
</dbReference>
<reference evidence="3 4" key="1">
    <citation type="journal article" date="2019" name="Int. J. Syst. Evol. Microbiol.">
        <title>The Global Catalogue of Microorganisms (GCM) 10K type strain sequencing project: providing services to taxonomists for standard genome sequencing and annotation.</title>
        <authorList>
            <consortium name="The Broad Institute Genomics Platform"/>
            <consortium name="The Broad Institute Genome Sequencing Center for Infectious Disease"/>
            <person name="Wu L."/>
            <person name="Ma J."/>
        </authorList>
    </citation>
    <scope>NUCLEOTIDE SEQUENCE [LARGE SCALE GENOMIC DNA]</scope>
    <source>
        <strain evidence="3 4">JCM 15481</strain>
    </source>
</reference>
<comment type="caution">
    <text evidence="3">The sequence shown here is derived from an EMBL/GenBank/DDBJ whole genome shotgun (WGS) entry which is preliminary data.</text>
</comment>
<proteinExistence type="predicted"/>
<evidence type="ECO:0000313" key="3">
    <source>
        <dbReference type="EMBL" id="GAA2121344.1"/>
    </source>
</evidence>
<dbReference type="InterPro" id="IPR036366">
    <property type="entry name" value="PGBDSf"/>
</dbReference>
<evidence type="ECO:0000313" key="4">
    <source>
        <dbReference type="Proteomes" id="UP001500443"/>
    </source>
</evidence>
<organism evidence="3 4">
    <name type="scientific">Streptomyces synnematoformans</name>
    <dbReference type="NCBI Taxonomy" id="415721"/>
    <lineage>
        <taxon>Bacteria</taxon>
        <taxon>Bacillati</taxon>
        <taxon>Actinomycetota</taxon>
        <taxon>Actinomycetes</taxon>
        <taxon>Kitasatosporales</taxon>
        <taxon>Streptomycetaceae</taxon>
        <taxon>Streptomyces</taxon>
    </lineage>
</organism>
<dbReference type="InterPro" id="IPR036365">
    <property type="entry name" value="PGBD-like_sf"/>
</dbReference>
<protein>
    <recommendedName>
        <fullName evidence="2">Peptidoglycan binding-like domain-containing protein</fullName>
    </recommendedName>
</protein>
<dbReference type="InterPro" id="IPR002477">
    <property type="entry name" value="Peptidoglycan-bd-like"/>
</dbReference>
<keyword evidence="4" id="KW-1185">Reference proteome</keyword>
<keyword evidence="1" id="KW-0812">Transmembrane</keyword>
<feature type="domain" description="Peptidoglycan binding-like" evidence="2">
    <location>
        <begin position="152"/>
        <end position="208"/>
    </location>
</feature>